<dbReference type="GeneID" id="25293288"/>
<proteinExistence type="predicted"/>
<organism evidence="1 2">
    <name type="scientific">Rhinocladiella mackenziei CBS 650.93</name>
    <dbReference type="NCBI Taxonomy" id="1442369"/>
    <lineage>
        <taxon>Eukaryota</taxon>
        <taxon>Fungi</taxon>
        <taxon>Dikarya</taxon>
        <taxon>Ascomycota</taxon>
        <taxon>Pezizomycotina</taxon>
        <taxon>Eurotiomycetes</taxon>
        <taxon>Chaetothyriomycetidae</taxon>
        <taxon>Chaetothyriales</taxon>
        <taxon>Herpotrichiellaceae</taxon>
        <taxon>Rhinocladiella</taxon>
    </lineage>
</organism>
<dbReference type="OrthoDB" id="2426273at2759"/>
<dbReference type="RefSeq" id="XP_013271485.1">
    <property type="nucleotide sequence ID" value="XM_013416031.1"/>
</dbReference>
<reference evidence="1 2" key="1">
    <citation type="submission" date="2015-01" db="EMBL/GenBank/DDBJ databases">
        <title>The Genome Sequence of Rhinocladiella mackenzie CBS 650.93.</title>
        <authorList>
            <consortium name="The Broad Institute Genomics Platform"/>
            <person name="Cuomo C."/>
            <person name="de Hoog S."/>
            <person name="Gorbushina A."/>
            <person name="Stielow B."/>
            <person name="Teixiera M."/>
            <person name="Abouelleil A."/>
            <person name="Chapman S.B."/>
            <person name="Priest M."/>
            <person name="Young S.K."/>
            <person name="Wortman J."/>
            <person name="Nusbaum C."/>
            <person name="Birren B."/>
        </authorList>
    </citation>
    <scope>NUCLEOTIDE SEQUENCE [LARGE SCALE GENOMIC DNA]</scope>
    <source>
        <strain evidence="1 2">CBS 650.93</strain>
    </source>
</reference>
<dbReference type="HOGENOM" id="CLU_374339_0_0_1"/>
<gene>
    <name evidence="1" type="ORF">Z518_05217</name>
</gene>
<dbReference type="EMBL" id="KN847478">
    <property type="protein sequence ID" value="KIX04349.1"/>
    <property type="molecule type" value="Genomic_DNA"/>
</dbReference>
<dbReference type="AlphaFoldDB" id="A0A0D2IEW2"/>
<sequence length="742" mass="84764">MDHLNLPSDCTRERIEVPYICTEEYDNSQRGFFAFSYYPGSKGWGDQELRCRKAWDANYRCADDEPEGTCYVHLCSCKRLHDVEKNAAFLQTWLFFGLLRVILGGERVRTLDFVRVNSKGEKVLTTQKLPELIEGWAVEFKDDFSPEERYGTEHFWEYCLEKAHEVYLYVSQSSTVDPRILLSIGVLGETLVGAVNKTTRLSASQFGGWKHESSLAANEVTRWLSEGMLRDGWCPADMERLGWFNLISLWFISNMGSFRGGSVHGECKPDHCNLLRGYLDDYRTKHVDPDCQCEFVFAEGSQLEAILKNHQIPLVVPSVDEDGEPHTVEFREFNILTSYVAISHVWADGLGSSSNSLPRCQLRKLSRFVQDLYPYRGRDTCFWIDTLACPVSPRESKIIALELMGQTYKDADKVLVLDASLMCVEHGNMSKAEIVLRIFLSTWGRRLWCYQEGIFAKSLYFQFADGPWKFDGAETWAKALSLVGDDAGAYMLTHHYQQIRDRRLQQYGPHTEKLWGKVSKGLQLFWLRDIKGRSTVQSEFPFFVVLPQPFEPDPDGTELALILHSPIKASTRVWDARQVVVTKISRTEDNVIYGTTLMLGILCGKNTIEREGAGAMYGPSNVLEEVCHQLDQTSSPIPKKRSWQRLWWKKRPAPIAQDSSSILVNGRHAVFDLKCLPAFQKWCVERDVEWLDVPQEDAVQIEDLVLRSLVGDILTGAKSFLDEQGELAKARNDILEKLRHIG</sequence>
<dbReference type="PANTHER" id="PTHR39596">
    <property type="match status" value="1"/>
</dbReference>
<dbReference type="VEuPathDB" id="FungiDB:Z518_05217"/>
<dbReference type="Proteomes" id="UP000053617">
    <property type="component" value="Unassembled WGS sequence"/>
</dbReference>
<dbReference type="PANTHER" id="PTHR39596:SF2">
    <property type="entry name" value="HET DOMAIN PROTEIN (AFU_ORTHOLOGUE AFUA_1G17550)-RELATED"/>
    <property type="match status" value="1"/>
</dbReference>
<name>A0A0D2IEW2_9EURO</name>
<keyword evidence="2" id="KW-1185">Reference proteome</keyword>
<evidence type="ECO:0000313" key="2">
    <source>
        <dbReference type="Proteomes" id="UP000053617"/>
    </source>
</evidence>
<protein>
    <recommendedName>
        <fullName evidence="3">Heterokaryon incompatibility domain-containing protein</fullName>
    </recommendedName>
</protein>
<accession>A0A0D2IEW2</accession>
<evidence type="ECO:0008006" key="3">
    <source>
        <dbReference type="Google" id="ProtNLM"/>
    </source>
</evidence>
<evidence type="ECO:0000313" key="1">
    <source>
        <dbReference type="EMBL" id="KIX04349.1"/>
    </source>
</evidence>